<proteinExistence type="predicted"/>
<evidence type="ECO:0000313" key="7">
    <source>
        <dbReference type="Proteomes" id="UP000716291"/>
    </source>
</evidence>
<evidence type="ECO:0000256" key="2">
    <source>
        <dbReference type="ARBA" id="ARBA00022692"/>
    </source>
</evidence>
<gene>
    <name evidence="6" type="ORF">G6F64_009233</name>
</gene>
<evidence type="ECO:0000256" key="1">
    <source>
        <dbReference type="ARBA" id="ARBA00004127"/>
    </source>
</evidence>
<keyword evidence="7" id="KW-1185">Reference proteome</keyword>
<name>A0A9P6X3H7_RHIOR</name>
<dbReference type="EMBL" id="JAANQT010001645">
    <property type="protein sequence ID" value="KAG1304406.1"/>
    <property type="molecule type" value="Genomic_DNA"/>
</dbReference>
<keyword evidence="2" id="KW-0812">Transmembrane</keyword>
<evidence type="ECO:0000259" key="5">
    <source>
        <dbReference type="Pfam" id="PF02656"/>
    </source>
</evidence>
<accession>A0A9P6X3H7</accession>
<sequence length="78" mass="8859">MNRAAGPSTAAVQPLEFAKKDQVFRSTLAEDVFDYSIITSNNFSMARDMLANERNWLTWFRLSCTLVILGLTEKKTVK</sequence>
<comment type="subcellular location">
    <subcellularLocation>
        <location evidence="1">Endomembrane system</location>
        <topology evidence="1">Multi-pass membrane protein</topology>
    </subcellularLocation>
</comment>
<protein>
    <recommendedName>
        <fullName evidence="5">DUF202 domain-containing protein</fullName>
    </recommendedName>
</protein>
<organism evidence="6 7">
    <name type="scientific">Rhizopus oryzae</name>
    <name type="common">Mucormycosis agent</name>
    <name type="synonym">Rhizopus arrhizus var. delemar</name>
    <dbReference type="NCBI Taxonomy" id="64495"/>
    <lineage>
        <taxon>Eukaryota</taxon>
        <taxon>Fungi</taxon>
        <taxon>Fungi incertae sedis</taxon>
        <taxon>Mucoromycota</taxon>
        <taxon>Mucoromycotina</taxon>
        <taxon>Mucoromycetes</taxon>
        <taxon>Mucorales</taxon>
        <taxon>Mucorineae</taxon>
        <taxon>Rhizopodaceae</taxon>
        <taxon>Rhizopus</taxon>
    </lineage>
</organism>
<keyword evidence="4" id="KW-0472">Membrane</keyword>
<evidence type="ECO:0000313" key="6">
    <source>
        <dbReference type="EMBL" id="KAG1304406.1"/>
    </source>
</evidence>
<comment type="caution">
    <text evidence="6">The sequence shown here is derived from an EMBL/GenBank/DDBJ whole genome shotgun (WGS) entry which is preliminary data.</text>
</comment>
<dbReference type="InterPro" id="IPR003807">
    <property type="entry name" value="DUF202"/>
</dbReference>
<reference evidence="6" key="1">
    <citation type="journal article" date="2020" name="Microb. Genom.">
        <title>Genetic diversity of clinical and environmental Mucorales isolates obtained from an investigation of mucormycosis cases among solid organ transplant recipients.</title>
        <authorList>
            <person name="Nguyen M.H."/>
            <person name="Kaul D."/>
            <person name="Muto C."/>
            <person name="Cheng S.J."/>
            <person name="Richter R.A."/>
            <person name="Bruno V.M."/>
            <person name="Liu G."/>
            <person name="Beyhan S."/>
            <person name="Sundermann A.J."/>
            <person name="Mounaud S."/>
            <person name="Pasculle A.W."/>
            <person name="Nierman W.C."/>
            <person name="Driscoll E."/>
            <person name="Cumbie R."/>
            <person name="Clancy C.J."/>
            <person name="Dupont C.L."/>
        </authorList>
    </citation>
    <scope>NUCLEOTIDE SEQUENCE</scope>
    <source>
        <strain evidence="6">GL11</strain>
    </source>
</reference>
<feature type="domain" description="DUF202" evidence="5">
    <location>
        <begin position="47"/>
        <end position="72"/>
    </location>
</feature>
<dbReference type="OrthoDB" id="199599at2759"/>
<dbReference type="Proteomes" id="UP000716291">
    <property type="component" value="Unassembled WGS sequence"/>
</dbReference>
<evidence type="ECO:0000256" key="4">
    <source>
        <dbReference type="ARBA" id="ARBA00023136"/>
    </source>
</evidence>
<dbReference type="GO" id="GO:0012505">
    <property type="term" value="C:endomembrane system"/>
    <property type="evidence" value="ECO:0007669"/>
    <property type="project" value="UniProtKB-SubCell"/>
</dbReference>
<dbReference type="AlphaFoldDB" id="A0A9P6X3H7"/>
<dbReference type="Pfam" id="PF02656">
    <property type="entry name" value="DUF202"/>
    <property type="match status" value="1"/>
</dbReference>
<keyword evidence="3" id="KW-1133">Transmembrane helix</keyword>
<evidence type="ECO:0000256" key="3">
    <source>
        <dbReference type="ARBA" id="ARBA00022989"/>
    </source>
</evidence>